<comment type="caution">
    <text evidence="1">The sequence shown here is derived from an EMBL/GenBank/DDBJ whole genome shotgun (WGS) entry which is preliminary data.</text>
</comment>
<reference evidence="1 2" key="1">
    <citation type="journal article" date="2020" name="Nature">
        <title>Bacterial chemolithoautotrophy via manganese oxidation.</title>
        <authorList>
            <person name="Yu H."/>
            <person name="Leadbetter J.R."/>
        </authorList>
    </citation>
    <scope>NUCLEOTIDE SEQUENCE [LARGE SCALE GENOMIC DNA]</scope>
    <source>
        <strain evidence="1 2">Mn-1</strain>
    </source>
</reference>
<accession>A0A7X6DQF9</accession>
<evidence type="ECO:0000313" key="2">
    <source>
        <dbReference type="Proteomes" id="UP000534783"/>
    </source>
</evidence>
<organism evidence="1 2">
    <name type="scientific">Candidatus Manganitrophus noduliformans</name>
    <dbReference type="NCBI Taxonomy" id="2606439"/>
    <lineage>
        <taxon>Bacteria</taxon>
        <taxon>Pseudomonadati</taxon>
        <taxon>Nitrospirota</taxon>
        <taxon>Nitrospiria</taxon>
        <taxon>Candidatus Troglogloeales</taxon>
        <taxon>Candidatus Manganitrophaceae</taxon>
        <taxon>Candidatus Manganitrophus</taxon>
    </lineage>
</organism>
<dbReference type="UniPathway" id="UPA00344"/>
<proteinExistence type="predicted"/>
<evidence type="ECO:0000313" key="1">
    <source>
        <dbReference type="EMBL" id="NKE71502.1"/>
    </source>
</evidence>
<dbReference type="Proteomes" id="UP000534783">
    <property type="component" value="Unassembled WGS sequence"/>
</dbReference>
<dbReference type="SUPFAM" id="SSF53218">
    <property type="entry name" value="Molybdenum cofactor biosynthesis proteins"/>
    <property type="match status" value="1"/>
</dbReference>
<dbReference type="RefSeq" id="WP_168060190.1">
    <property type="nucleotide sequence ID" value="NZ_VTOW01000002.1"/>
</dbReference>
<evidence type="ECO:0008006" key="3">
    <source>
        <dbReference type="Google" id="ProtNLM"/>
    </source>
</evidence>
<dbReference type="Gene3D" id="3.40.980.10">
    <property type="entry name" value="MoaB/Mog-like domain"/>
    <property type="match status" value="1"/>
</dbReference>
<gene>
    <name evidence="1" type="ORF">MNODULE_12200</name>
</gene>
<protein>
    <recommendedName>
        <fullName evidence="3">Molybdopterin molybdenumtransferase</fullName>
    </recommendedName>
</protein>
<dbReference type="AlphaFoldDB" id="A0A7X6DQF9"/>
<sequence length="342" mass="36830">MKAILVRREALRPETLVLQRLCHDLSDSEGKILFRKGAPILEADLPALLAAPWETLHLVQLEPGDLDEIAAGERLARAIAGTGVVIQAGAHGKQTLRASHKGLLKIDAATLQGINALSGIAVYTLLNGQVVCGGDVIAYAQITPLALPDKTIEAVERWTRPAGCLLSVAPFFPCSIGLILSERSDPVARERFLNVLKKKLDWFGATIREVVDLPPDPEVIRVSLVDAVASGATLILIAGSNAMDPLDPFLLALERAGARMERIGIPAHPGTLLWLAGYKGVPLIGLPRCGLFSQTTVFDLILPKLLARGRISPEEIADLGHGGILNRDMMFRFPPYERESAP</sequence>
<name>A0A7X6DQF9_9BACT</name>
<keyword evidence="2" id="KW-1185">Reference proteome</keyword>
<dbReference type="EMBL" id="VTOW01000002">
    <property type="protein sequence ID" value="NKE71502.1"/>
    <property type="molecule type" value="Genomic_DNA"/>
</dbReference>
<dbReference type="InterPro" id="IPR036425">
    <property type="entry name" value="MoaB/Mog-like_dom_sf"/>
</dbReference>